<gene>
    <name evidence="1" type="primary">WBGene00278723</name>
</gene>
<evidence type="ECO:0000313" key="2">
    <source>
        <dbReference type="Proteomes" id="UP000005239"/>
    </source>
</evidence>
<dbReference type="Proteomes" id="UP000005239">
    <property type="component" value="Unassembled WGS sequence"/>
</dbReference>
<proteinExistence type="predicted"/>
<dbReference type="AlphaFoldDB" id="A0A2A6C4L8"/>
<keyword evidence="2" id="KW-1185">Reference proteome</keyword>
<accession>A0A2A6C4L8</accession>
<evidence type="ECO:0000313" key="1">
    <source>
        <dbReference type="EnsemblMetazoa" id="PPA40354.1"/>
    </source>
</evidence>
<organism evidence="1 2">
    <name type="scientific">Pristionchus pacificus</name>
    <name type="common">Parasitic nematode worm</name>
    <dbReference type="NCBI Taxonomy" id="54126"/>
    <lineage>
        <taxon>Eukaryota</taxon>
        <taxon>Metazoa</taxon>
        <taxon>Ecdysozoa</taxon>
        <taxon>Nematoda</taxon>
        <taxon>Chromadorea</taxon>
        <taxon>Rhabditida</taxon>
        <taxon>Rhabditina</taxon>
        <taxon>Diplogasteromorpha</taxon>
        <taxon>Diplogasteroidea</taxon>
        <taxon>Neodiplogasteridae</taxon>
        <taxon>Pristionchus</taxon>
    </lineage>
</organism>
<reference evidence="1" key="2">
    <citation type="submission" date="2022-06" db="UniProtKB">
        <authorList>
            <consortium name="EnsemblMetazoa"/>
        </authorList>
    </citation>
    <scope>IDENTIFICATION</scope>
    <source>
        <strain evidence="1">PS312</strain>
    </source>
</reference>
<reference evidence="2" key="1">
    <citation type="journal article" date="2008" name="Nat. Genet.">
        <title>The Pristionchus pacificus genome provides a unique perspective on nematode lifestyle and parasitism.</title>
        <authorList>
            <person name="Dieterich C."/>
            <person name="Clifton S.W."/>
            <person name="Schuster L.N."/>
            <person name="Chinwalla A."/>
            <person name="Delehaunty K."/>
            <person name="Dinkelacker I."/>
            <person name="Fulton L."/>
            <person name="Fulton R."/>
            <person name="Godfrey J."/>
            <person name="Minx P."/>
            <person name="Mitreva M."/>
            <person name="Roeseler W."/>
            <person name="Tian H."/>
            <person name="Witte H."/>
            <person name="Yang S.P."/>
            <person name="Wilson R.K."/>
            <person name="Sommer R.J."/>
        </authorList>
    </citation>
    <scope>NUCLEOTIDE SEQUENCE [LARGE SCALE GENOMIC DNA]</scope>
    <source>
        <strain evidence="2">PS312</strain>
    </source>
</reference>
<accession>A0A8R1UTN2</accession>
<protein>
    <submittedName>
        <fullName evidence="1">Uncharacterized protein</fullName>
    </submittedName>
</protein>
<dbReference type="EnsemblMetazoa" id="PPA40354.1">
    <property type="protein sequence ID" value="PPA40354.1"/>
    <property type="gene ID" value="WBGene00278723"/>
</dbReference>
<name>A0A2A6C4L8_PRIPA</name>
<sequence length="177" mass="19664">MLMHSHRTPLVFLPLYSPFPCLFVPPPPLSIPPIPFTLRPSSTFHHIVPFNYVCLHFSLFMTLLSIILRIFVQILSSSFFQMQSHSFLLSSFLIFSLIVSSLTLPTTVTPIPRTSSSSSSLPSTIPTLIVVEATASAHPLLSQTTRSVGRPMLTPRIVTPVPSENKMQFTNVDQTKS</sequence>